<dbReference type="AlphaFoldDB" id="A0A931BH10"/>
<comment type="caution">
    <text evidence="2">The sequence shown here is derived from an EMBL/GenBank/DDBJ whole genome shotgun (WGS) entry which is preliminary data.</text>
</comment>
<name>A0A931BH10_9BACT</name>
<keyword evidence="3" id="KW-1185">Reference proteome</keyword>
<dbReference type="EMBL" id="JADQDP010000002">
    <property type="protein sequence ID" value="MBF9142223.1"/>
    <property type="molecule type" value="Genomic_DNA"/>
</dbReference>
<proteinExistence type="predicted"/>
<dbReference type="Proteomes" id="UP000645610">
    <property type="component" value="Unassembled WGS sequence"/>
</dbReference>
<organism evidence="2 3">
    <name type="scientific">Hymenobacter properus</name>
    <dbReference type="NCBI Taxonomy" id="2791026"/>
    <lineage>
        <taxon>Bacteria</taxon>
        <taxon>Pseudomonadati</taxon>
        <taxon>Bacteroidota</taxon>
        <taxon>Cytophagia</taxon>
        <taxon>Cytophagales</taxon>
        <taxon>Hymenobacteraceae</taxon>
        <taxon>Hymenobacter</taxon>
    </lineage>
</organism>
<feature type="compositionally biased region" description="Polar residues" evidence="1">
    <location>
        <begin position="8"/>
        <end position="23"/>
    </location>
</feature>
<sequence length="195" mass="21174">MGLIAGSCQRQDPTQELTAQSSPQKVGENLVAAMAADEVVQAFYNANEQFLNADETYYNGLSDAGKEARRAELQDAFNSGADIPDPYRTPAQVATFHETQARRAALIRSRFPQFAQMSEDDQEKTKLQVLEALNKTMTSASSNGPGHAGYTGCSWYNYDHNATQVSHKACRAGYNGFMGYVSAPVRVGSPAVPKP</sequence>
<accession>A0A931BH10</accession>
<evidence type="ECO:0000256" key="1">
    <source>
        <dbReference type="SAM" id="MobiDB-lite"/>
    </source>
</evidence>
<dbReference type="RefSeq" id="WP_196286540.1">
    <property type="nucleotide sequence ID" value="NZ_JADQDP010000002.1"/>
</dbReference>
<gene>
    <name evidence="2" type="ORF">I2I01_11285</name>
</gene>
<feature type="region of interest" description="Disordered" evidence="1">
    <location>
        <begin position="1"/>
        <end position="23"/>
    </location>
</feature>
<evidence type="ECO:0000313" key="3">
    <source>
        <dbReference type="Proteomes" id="UP000645610"/>
    </source>
</evidence>
<reference evidence="2 3" key="1">
    <citation type="submission" date="2020-11" db="EMBL/GenBank/DDBJ databases">
        <authorList>
            <person name="Kim M.K."/>
        </authorList>
    </citation>
    <scope>NUCLEOTIDE SEQUENCE [LARGE SCALE GENOMIC DNA]</scope>
    <source>
        <strain evidence="2 3">BT439</strain>
    </source>
</reference>
<evidence type="ECO:0000313" key="2">
    <source>
        <dbReference type="EMBL" id="MBF9142223.1"/>
    </source>
</evidence>
<protein>
    <submittedName>
        <fullName evidence="2">Uncharacterized protein</fullName>
    </submittedName>
</protein>